<comment type="caution">
    <text evidence="1">The sequence shown here is derived from an EMBL/GenBank/DDBJ whole genome shotgun (WGS) entry which is preliminary data.</text>
</comment>
<dbReference type="Proteomes" id="UP000828941">
    <property type="component" value="Chromosome 11"/>
</dbReference>
<proteinExistence type="predicted"/>
<organism evidence="1 2">
    <name type="scientific">Bauhinia variegata</name>
    <name type="common">Purple orchid tree</name>
    <name type="synonym">Phanera variegata</name>
    <dbReference type="NCBI Taxonomy" id="167791"/>
    <lineage>
        <taxon>Eukaryota</taxon>
        <taxon>Viridiplantae</taxon>
        <taxon>Streptophyta</taxon>
        <taxon>Embryophyta</taxon>
        <taxon>Tracheophyta</taxon>
        <taxon>Spermatophyta</taxon>
        <taxon>Magnoliopsida</taxon>
        <taxon>eudicotyledons</taxon>
        <taxon>Gunneridae</taxon>
        <taxon>Pentapetalae</taxon>
        <taxon>rosids</taxon>
        <taxon>fabids</taxon>
        <taxon>Fabales</taxon>
        <taxon>Fabaceae</taxon>
        <taxon>Cercidoideae</taxon>
        <taxon>Cercideae</taxon>
        <taxon>Bauhiniinae</taxon>
        <taxon>Bauhinia</taxon>
    </lineage>
</organism>
<gene>
    <name evidence="1" type="ORF">L6164_026228</name>
</gene>
<name>A0ACB9LR08_BAUVA</name>
<protein>
    <submittedName>
        <fullName evidence="1">Uncharacterized protein</fullName>
    </submittedName>
</protein>
<keyword evidence="2" id="KW-1185">Reference proteome</keyword>
<dbReference type="EMBL" id="CM039436">
    <property type="protein sequence ID" value="KAI4313235.1"/>
    <property type="molecule type" value="Genomic_DNA"/>
</dbReference>
<sequence>MLSVIYLHGVILQVASWGAYLLSRDILTVSFAPRDTPEAQVQFALERGALALIGVLASKGKFEKEISVEHPNAFWDRKKYLVSIPYEEGFDEKKIPTNARPIHMNKELTEYGKKGNTITFRWAYK</sequence>
<accession>A0ACB9LR08</accession>
<evidence type="ECO:0000313" key="1">
    <source>
        <dbReference type="EMBL" id="KAI4313235.1"/>
    </source>
</evidence>
<evidence type="ECO:0000313" key="2">
    <source>
        <dbReference type="Proteomes" id="UP000828941"/>
    </source>
</evidence>
<reference evidence="1 2" key="1">
    <citation type="journal article" date="2022" name="DNA Res.">
        <title>Chromosomal-level genome assembly of the orchid tree Bauhinia variegata (Leguminosae; Cercidoideae) supports the allotetraploid origin hypothesis of Bauhinia.</title>
        <authorList>
            <person name="Zhong Y."/>
            <person name="Chen Y."/>
            <person name="Zheng D."/>
            <person name="Pang J."/>
            <person name="Liu Y."/>
            <person name="Luo S."/>
            <person name="Meng S."/>
            <person name="Qian L."/>
            <person name="Wei D."/>
            <person name="Dai S."/>
            <person name="Zhou R."/>
        </authorList>
    </citation>
    <scope>NUCLEOTIDE SEQUENCE [LARGE SCALE GENOMIC DNA]</scope>
    <source>
        <strain evidence="1">BV-YZ2020</strain>
    </source>
</reference>